<gene>
    <name evidence="1" type="ORF">IW261DRAFT_1517283</name>
</gene>
<keyword evidence="2" id="KW-1185">Reference proteome</keyword>
<dbReference type="EMBL" id="JAUEPR010000065">
    <property type="protein sequence ID" value="KAK0468872.1"/>
    <property type="molecule type" value="Genomic_DNA"/>
</dbReference>
<evidence type="ECO:0000313" key="1">
    <source>
        <dbReference type="EMBL" id="KAK0468872.1"/>
    </source>
</evidence>
<reference evidence="1" key="1">
    <citation type="submission" date="2023-06" db="EMBL/GenBank/DDBJ databases">
        <authorList>
            <consortium name="Lawrence Berkeley National Laboratory"/>
            <person name="Ahrendt S."/>
            <person name="Sahu N."/>
            <person name="Indic B."/>
            <person name="Wong-Bajracharya J."/>
            <person name="Merenyi Z."/>
            <person name="Ke H.-M."/>
            <person name="Monk M."/>
            <person name="Kocsube S."/>
            <person name="Drula E."/>
            <person name="Lipzen A."/>
            <person name="Balint B."/>
            <person name="Henrissat B."/>
            <person name="Andreopoulos B."/>
            <person name="Martin F.M."/>
            <person name="Harder C.B."/>
            <person name="Rigling D."/>
            <person name="Ford K.L."/>
            <person name="Foster G.D."/>
            <person name="Pangilinan J."/>
            <person name="Papanicolaou A."/>
            <person name="Barry K."/>
            <person name="LaButti K."/>
            <person name="Viragh M."/>
            <person name="Koriabine M."/>
            <person name="Yan M."/>
            <person name="Riley R."/>
            <person name="Champramary S."/>
            <person name="Plett K.L."/>
            <person name="Tsai I.J."/>
            <person name="Slot J."/>
            <person name="Sipos G."/>
            <person name="Plett J."/>
            <person name="Nagy L.G."/>
            <person name="Grigoriev I.V."/>
        </authorList>
    </citation>
    <scope>NUCLEOTIDE SEQUENCE</scope>
    <source>
        <strain evidence="1">ICMP 16352</strain>
    </source>
</reference>
<organism evidence="1 2">
    <name type="scientific">Armillaria novae-zelandiae</name>
    <dbReference type="NCBI Taxonomy" id="153914"/>
    <lineage>
        <taxon>Eukaryota</taxon>
        <taxon>Fungi</taxon>
        <taxon>Dikarya</taxon>
        <taxon>Basidiomycota</taxon>
        <taxon>Agaricomycotina</taxon>
        <taxon>Agaricomycetes</taxon>
        <taxon>Agaricomycetidae</taxon>
        <taxon>Agaricales</taxon>
        <taxon>Marasmiineae</taxon>
        <taxon>Physalacriaceae</taxon>
        <taxon>Armillaria</taxon>
    </lineage>
</organism>
<sequence>MDDWEVPVSEIRSWTYTLVGTIAYTKDLPLIVALQIDVLGFDTVVAFRNKALEGSLDERGVQLLVHWGQENHAAVTNRVRAWRNNIAVIPSHLPPIHPFDAHRRVFSFFNDEPYTPGEAPDDAPTLKALIHEYNRWFLLTLLKRFRCDDAKASEGWNILWHLVRYDPYMEPYDCEDFMRGKRNNMTQNHRASRDELTNTVYDNTILVSPLGLTTTTPSQASRTLSLSPNSSCWHIRQLLRCRSRRLLPCLQDILTRSMGLPW</sequence>
<comment type="caution">
    <text evidence="1">The sequence shown here is derived from an EMBL/GenBank/DDBJ whole genome shotgun (WGS) entry which is preliminary data.</text>
</comment>
<dbReference type="Proteomes" id="UP001175227">
    <property type="component" value="Unassembled WGS sequence"/>
</dbReference>
<evidence type="ECO:0000313" key="2">
    <source>
        <dbReference type="Proteomes" id="UP001175227"/>
    </source>
</evidence>
<protein>
    <submittedName>
        <fullName evidence="1">Uncharacterized protein</fullName>
    </submittedName>
</protein>
<dbReference type="AlphaFoldDB" id="A0AA39NNF2"/>
<accession>A0AA39NNF2</accession>
<proteinExistence type="predicted"/>
<name>A0AA39NNF2_9AGAR</name>